<reference evidence="1 2" key="1">
    <citation type="submission" date="2024-09" db="EMBL/GenBank/DDBJ databases">
        <title>Chromosome-scale assembly of Riccia fluitans.</title>
        <authorList>
            <person name="Paukszto L."/>
            <person name="Sawicki J."/>
            <person name="Karawczyk K."/>
            <person name="Piernik-Szablinska J."/>
            <person name="Szczecinska M."/>
            <person name="Mazdziarz M."/>
        </authorList>
    </citation>
    <scope>NUCLEOTIDE SEQUENCE [LARGE SCALE GENOMIC DNA]</scope>
    <source>
        <strain evidence="1">Rf_01</strain>
        <tissue evidence="1">Aerial parts of the thallus</tissue>
    </source>
</reference>
<comment type="caution">
    <text evidence="1">The sequence shown here is derived from an EMBL/GenBank/DDBJ whole genome shotgun (WGS) entry which is preliminary data.</text>
</comment>
<protein>
    <submittedName>
        <fullName evidence="1">Uncharacterized protein</fullName>
    </submittedName>
</protein>
<dbReference type="EMBL" id="JBHFFA010000007">
    <property type="protein sequence ID" value="KAL2613883.1"/>
    <property type="molecule type" value="Genomic_DNA"/>
</dbReference>
<accession>A0ABD1XY52</accession>
<proteinExistence type="predicted"/>
<organism evidence="1 2">
    <name type="scientific">Riccia fluitans</name>
    <dbReference type="NCBI Taxonomy" id="41844"/>
    <lineage>
        <taxon>Eukaryota</taxon>
        <taxon>Viridiplantae</taxon>
        <taxon>Streptophyta</taxon>
        <taxon>Embryophyta</taxon>
        <taxon>Marchantiophyta</taxon>
        <taxon>Marchantiopsida</taxon>
        <taxon>Marchantiidae</taxon>
        <taxon>Marchantiales</taxon>
        <taxon>Ricciaceae</taxon>
        <taxon>Riccia</taxon>
    </lineage>
</organism>
<gene>
    <name evidence="1" type="ORF">R1flu_025575</name>
</gene>
<evidence type="ECO:0000313" key="1">
    <source>
        <dbReference type="EMBL" id="KAL2613883.1"/>
    </source>
</evidence>
<dbReference type="Proteomes" id="UP001605036">
    <property type="component" value="Unassembled WGS sequence"/>
</dbReference>
<dbReference type="AlphaFoldDB" id="A0ABD1XY52"/>
<keyword evidence="2" id="KW-1185">Reference proteome</keyword>
<evidence type="ECO:0000313" key="2">
    <source>
        <dbReference type="Proteomes" id="UP001605036"/>
    </source>
</evidence>
<name>A0ABD1XY52_9MARC</name>
<sequence>MTRAALVSCFDLWPLECRNLELGRGLALMGPLNTERLHVQTDPKAIKGESYACGEYLEAINPSSYVTYAITRPRFVQTMSNILEVGDSCILPIRSYAPLRMCIQLYLYIME</sequence>